<dbReference type="OrthoDB" id="1143594at2"/>
<organism evidence="4 5">
    <name type="scientific">Nonlabens marinus S1-08</name>
    <dbReference type="NCBI Taxonomy" id="1454201"/>
    <lineage>
        <taxon>Bacteria</taxon>
        <taxon>Pseudomonadati</taxon>
        <taxon>Bacteroidota</taxon>
        <taxon>Flavobacteriia</taxon>
        <taxon>Flavobacteriales</taxon>
        <taxon>Flavobacteriaceae</taxon>
        <taxon>Nonlabens</taxon>
    </lineage>
</organism>
<dbReference type="InterPro" id="IPR013857">
    <property type="entry name" value="NADH-UbQ_OxRdtase-assoc_prot30"/>
</dbReference>
<dbReference type="PANTHER" id="PTHR13194">
    <property type="entry name" value="COMPLEX I INTERMEDIATE-ASSOCIATED PROTEIN 30"/>
    <property type="match status" value="1"/>
</dbReference>
<keyword evidence="5" id="KW-1185">Reference proteome</keyword>
<comment type="similarity">
    <text evidence="1">Belongs to the CIA30 family.</text>
</comment>
<dbReference type="KEGG" id="nmf:NMS_2193"/>
<dbReference type="GO" id="GO:0051082">
    <property type="term" value="F:unfolded protein binding"/>
    <property type="evidence" value="ECO:0007669"/>
    <property type="project" value="TreeGrafter"/>
</dbReference>
<evidence type="ECO:0000313" key="4">
    <source>
        <dbReference type="EMBL" id="BAO56202.1"/>
    </source>
</evidence>
<accession>W8VXM8</accession>
<dbReference type="EMBL" id="AP014548">
    <property type="protein sequence ID" value="BAO56202.1"/>
    <property type="molecule type" value="Genomic_DNA"/>
</dbReference>
<reference evidence="4 5" key="1">
    <citation type="journal article" date="2014" name="Proc. Natl. Acad. Sci. U.S.A.">
        <title>Functional characterization of flavobacteria rhodopsins reveals a unique class of light-driven chloride pump in bacteria.</title>
        <authorList>
            <person name="Yoshizawa S."/>
            <person name="Kumagai Y."/>
            <person name="Kim H."/>
            <person name="Ogura Y."/>
            <person name="Hayashi T."/>
            <person name="Iwasaki W."/>
            <person name="DeLong E.F."/>
            <person name="Kogure K."/>
        </authorList>
    </citation>
    <scope>NUCLEOTIDE SEQUENCE [LARGE SCALE GENOMIC DNA]</scope>
    <source>
        <strain evidence="4 5">S1-08</strain>
    </source>
</reference>
<proteinExistence type="inferred from homology"/>
<dbReference type="SUPFAM" id="SSF49785">
    <property type="entry name" value="Galactose-binding domain-like"/>
    <property type="match status" value="1"/>
</dbReference>
<dbReference type="HOGENOM" id="CLU_1576885_0_0_10"/>
<feature type="domain" description="NADH:ubiquinone oxidoreductase intermediate-associated protein 30" evidence="3">
    <location>
        <begin position="11"/>
        <end position="163"/>
    </location>
</feature>
<sequence length="169" mass="19949">MHIVKPKEIYFGESVKSLSWIPFTDQVVGGNSSAEVVQHEDFIEFKGRVRKDLKTGWAGLRSKKQAQDLSDYKFIELKIMTDGFPYQFQLEHDLAWQRDKLSLTIDIVANQWKIMHLEMADFKIFNTPNGIIERKPKLELLSCIYRFNILASREVTKEFNFKIEYLKFH</sequence>
<protein>
    <recommendedName>
        <fullName evidence="3">NADH:ubiquinone oxidoreductase intermediate-associated protein 30 domain-containing protein</fullName>
    </recommendedName>
</protein>
<name>W8VXM8_9FLAO</name>
<evidence type="ECO:0000256" key="1">
    <source>
        <dbReference type="ARBA" id="ARBA00007884"/>
    </source>
</evidence>
<dbReference type="PANTHER" id="PTHR13194:SF18">
    <property type="entry name" value="COMPLEX I INTERMEDIATE-ASSOCIATED PROTEIN 30, MITOCHONDRIAL"/>
    <property type="match status" value="1"/>
</dbReference>
<dbReference type="InterPro" id="IPR039131">
    <property type="entry name" value="NDUFAF1"/>
</dbReference>
<dbReference type="AlphaFoldDB" id="W8VXM8"/>
<dbReference type="GO" id="GO:0032981">
    <property type="term" value="P:mitochondrial respiratory chain complex I assembly"/>
    <property type="evidence" value="ECO:0007669"/>
    <property type="project" value="TreeGrafter"/>
</dbReference>
<evidence type="ECO:0000256" key="2">
    <source>
        <dbReference type="ARBA" id="ARBA00023186"/>
    </source>
</evidence>
<keyword evidence="2" id="KW-0143">Chaperone</keyword>
<evidence type="ECO:0000313" key="5">
    <source>
        <dbReference type="Proteomes" id="UP000031760"/>
    </source>
</evidence>
<dbReference type="Pfam" id="PF08547">
    <property type="entry name" value="CIA30"/>
    <property type="match status" value="1"/>
</dbReference>
<dbReference type="InterPro" id="IPR008979">
    <property type="entry name" value="Galactose-bd-like_sf"/>
</dbReference>
<evidence type="ECO:0000259" key="3">
    <source>
        <dbReference type="Pfam" id="PF08547"/>
    </source>
</evidence>
<dbReference type="STRING" id="1454201.NMS_2193"/>
<dbReference type="Proteomes" id="UP000031760">
    <property type="component" value="Chromosome"/>
</dbReference>
<gene>
    <name evidence="4" type="ORF">NMS_2193</name>
</gene>
<dbReference type="RefSeq" id="WP_041496671.1">
    <property type="nucleotide sequence ID" value="NZ_AP014548.1"/>
</dbReference>